<dbReference type="CDD" id="cd02440">
    <property type="entry name" value="AdoMet_MTases"/>
    <property type="match status" value="1"/>
</dbReference>
<dbReference type="Gene3D" id="3.40.50.150">
    <property type="entry name" value="Vaccinia Virus protein VP39"/>
    <property type="match status" value="1"/>
</dbReference>
<name>A0A084JDR0_9CLOT</name>
<keyword evidence="2" id="KW-0808">Transferase</keyword>
<evidence type="ECO:0000259" key="1">
    <source>
        <dbReference type="Pfam" id="PF03848"/>
    </source>
</evidence>
<dbReference type="Proteomes" id="UP000028542">
    <property type="component" value="Unassembled WGS sequence"/>
</dbReference>
<protein>
    <submittedName>
        <fullName evidence="2">Methyltransferase type 12</fullName>
    </submittedName>
</protein>
<dbReference type="InterPro" id="IPR029063">
    <property type="entry name" value="SAM-dependent_MTases_sf"/>
</dbReference>
<feature type="domain" description="Tellurite resistance methyltransferase TehB-like" evidence="1">
    <location>
        <begin position="4"/>
        <end position="96"/>
    </location>
</feature>
<sequence length="190" mass="22139">MEYMGNKEYWDDKFENRSDKPLSAEKSIIENIGYFKKGSVLDIACGDGRNTLFFLGEGFQVTGIDFSNKALERLNRFAKRNNYLVHTKQIDLSVINSLKNIGTFDNVLVNHYRLSKNQLEYVRECIADDGILFVCGFGWKHKVDTKIRKDDLIQQTDFEDLNKSFKLIKYSESQDDRGFIVTYIFKKIKS</sequence>
<keyword evidence="2" id="KW-0489">Methyltransferase</keyword>
<dbReference type="RefSeq" id="WP_035131844.1">
    <property type="nucleotide sequence ID" value="NZ_JPMD01000015.1"/>
</dbReference>
<dbReference type="SUPFAM" id="SSF53335">
    <property type="entry name" value="S-adenosyl-L-methionine-dependent methyltransferases"/>
    <property type="match status" value="1"/>
</dbReference>
<dbReference type="GO" id="GO:0008168">
    <property type="term" value="F:methyltransferase activity"/>
    <property type="evidence" value="ECO:0007669"/>
    <property type="project" value="UniProtKB-KW"/>
</dbReference>
<proteinExistence type="predicted"/>
<dbReference type="EMBL" id="JPMD01000015">
    <property type="protein sequence ID" value="KEZ87094.1"/>
    <property type="molecule type" value="Genomic_DNA"/>
</dbReference>
<dbReference type="InterPro" id="IPR015985">
    <property type="entry name" value="TehB-like_dom"/>
</dbReference>
<comment type="caution">
    <text evidence="2">The sequence shown here is derived from an EMBL/GenBank/DDBJ whole genome shotgun (WGS) entry which is preliminary data.</text>
</comment>
<dbReference type="eggNOG" id="COG2227">
    <property type="taxonomic scope" value="Bacteria"/>
</dbReference>
<evidence type="ECO:0000313" key="3">
    <source>
        <dbReference type="Proteomes" id="UP000028542"/>
    </source>
</evidence>
<dbReference type="AlphaFoldDB" id="A0A084JDR0"/>
<gene>
    <name evidence="2" type="ORF">IO99_07610</name>
</gene>
<dbReference type="STRING" id="318464.IO99_07610"/>
<keyword evidence="3" id="KW-1185">Reference proteome</keyword>
<dbReference type="GO" id="GO:0032259">
    <property type="term" value="P:methylation"/>
    <property type="evidence" value="ECO:0007669"/>
    <property type="project" value="UniProtKB-KW"/>
</dbReference>
<reference evidence="2 3" key="1">
    <citation type="submission" date="2014-07" db="EMBL/GenBank/DDBJ databases">
        <title>Draft genome of Clostridium sulfidigenes 113A isolated from sediments associated with methane hydrate from Krishna Godavari basin.</title>
        <authorList>
            <person name="Honkalas V.S."/>
            <person name="Dabir A.P."/>
            <person name="Arora P."/>
            <person name="Dhakephalkar P.K."/>
        </authorList>
    </citation>
    <scope>NUCLEOTIDE SEQUENCE [LARGE SCALE GENOMIC DNA]</scope>
    <source>
        <strain evidence="2 3">113A</strain>
    </source>
</reference>
<dbReference type="Pfam" id="PF03848">
    <property type="entry name" value="TehB"/>
    <property type="match status" value="1"/>
</dbReference>
<evidence type="ECO:0000313" key="2">
    <source>
        <dbReference type="EMBL" id="KEZ87094.1"/>
    </source>
</evidence>
<accession>A0A084JDR0</accession>
<organism evidence="2 3">
    <name type="scientific">Clostridium sulfidigenes</name>
    <dbReference type="NCBI Taxonomy" id="318464"/>
    <lineage>
        <taxon>Bacteria</taxon>
        <taxon>Bacillati</taxon>
        <taxon>Bacillota</taxon>
        <taxon>Clostridia</taxon>
        <taxon>Eubacteriales</taxon>
        <taxon>Clostridiaceae</taxon>
        <taxon>Clostridium</taxon>
    </lineage>
</organism>